<feature type="compositionally biased region" description="Polar residues" evidence="3">
    <location>
        <begin position="16"/>
        <end position="27"/>
    </location>
</feature>
<evidence type="ECO:0000256" key="3">
    <source>
        <dbReference type="SAM" id="MobiDB-lite"/>
    </source>
</evidence>
<feature type="coiled-coil region" evidence="2">
    <location>
        <begin position="1597"/>
        <end position="1799"/>
    </location>
</feature>
<feature type="region of interest" description="Disordered" evidence="3">
    <location>
        <begin position="693"/>
        <end position="1023"/>
    </location>
</feature>
<keyword evidence="5" id="KW-1185">Reference proteome</keyword>
<feature type="region of interest" description="Disordered" evidence="3">
    <location>
        <begin position="188"/>
        <end position="209"/>
    </location>
</feature>
<sequence>MATEQAESAAAEGVSPSPTTPVATSQEAALPALPPRKISEANGEHIVPMTPTKASMKPLPKEPMMTPRLRKKVPWKGKNIMVLLPRDDGRGLRGRPPMPLRRDEIERMFSSWEELGYNVDGFDLVVDGFQPIGTSDSQSRDSWPNFDEVARERAERVYKVTLPDLNAWRDYVNELQEAKLRALGVSLAEPEPEPEFISPPTTIPSRQASAQYPPLPFSPPVPTSSASSNHGLPGFPFPAQFASGLSSAAQSPGLPSPGPLGGLHNKYSRQSISFPAQSSPFQSPPSWHNVGMMHGMESPSLSFNGNMPQSPFGFEPLQPTGSPAFNMHHRNQSLQYPILPHQQMLQQQQPARASPRLQELREVDEEEEAHKSPSKTPEPFKQNPIALQAEIDDAEYHLEESLRNQLEHEDYDPLAESGQHDMDEIAMEPSHSRHVSNSFPVPERFANEPGEPLVLHHPRPHSRGHSLSQNFFRDHNEIQGNAHDNMAQKFAPMSEIAEASKVDESEIETNPSNLGTPVQNFEFPSFGRHQKSMSAASNPWNDAASVNSNGTRRSSHGSKPSLSKLNVQAPEFKFNPTSSFTPGLYNFSSSTFQPAAPVFNAQPTVPVFNAGIVETPPPPPPAMSTFGASSFAPDAPSFAAGQSGFSFSTSGPKFRPDAPAFTPFQPVGSAASPVGRVTKINRRTDSIFGDIQIPVGDSAKSSNKSKAIPIIKPASLSPAPSPRDDGDSVVDGPDGRLIDESRVKRARSSAPEEDDVPLFAEQPKPMGDLLEVPSATPDVNVAKTAELPEAAEETQSEPLPEPKEEHSLPEDNSVEGENVAVDTSMSSLTSEHHDDTKATTAAPSETSQADEPADNWTAFTFGSKSEVREFNDARPFGEDFGNKKPFHRKSLSATAQPFMPGALSYGEESSDARADDDLLDDTPASPTPQPAPVEKLPSPSPEPVEKEPTPEPEPVQKAPSPTPPVPKTKGLSASRFASPPPKPKGLSASRFAKSPSPLPEPTRTSWADMDDEDEVVERIAPEPPVIPEIDALLPSIEGPLPELDLHEPTFEEIDAVMQELENDPSMGVNKSIEPSSWQPTPAVSDQNPYDLQPPSPEHAVSARSPSPPQYRDLPAPAPQPLMTTELEDPFIDPPLTSAQRNAYEEQEIEEAALSDWEAAFSEDEHDKLDQRAQFFDGRVNEVVGALLASRLEPLEKTLMTIQHALASRMRRTPSTHRDMRSLSGELQHSDADDEDEEPVRRSMSPRRDRRLDQIRIAVTEAMAAQQRSQPLPTVAESSHDESAVLRALEEMREHVTTNLRLDFRGEDLKNIVEEAVTSRMLPTPKPDDEPNVKMDELQAKLMDLEQRFYFEQTKLEKEVADRRAAEDLAAELNRKLQSAETRVEVEIINRSVFDQRVNDLEERLRNQEDQCEKEVQQRRAAEDRLSEVQRLLRISSEEENRLREVVDEREQRIKTLEQANGKTSMKMALLEANQNNSAQTHSEMTNKLNILEADLRNVRQDNHNWRTEAERNEEAVHRSTAEIANLTQENKHLQKSLATLSTQLEENERLRESWRSKFMSLQDDMGRAAREIAEETARRNNKEQAILARQDVLDARLQAEAKTRERLEVEMERLQNNERSGMRAVNECKRLEALLGELRTENHNLQEAVYRHKREIEEAKDHGATEVKRTRMVMQTEMENAQTKVNMIREELEEQSVKFRAELDHIKMEADTFKAQSEMMMEEAQASKVDAIAELKEKHQNEMEDLQAKYEHRLTTAVDDGQRTEQHLLERLSLSSSKIEHLQDRIILLEDKLEIAKQAAAAAAQAAKSAGVESGAMGSSARPRENSRLDVPEKISPQALRESIMVLQEQLQAREQRIEELEQVVSKVDPDANAKITKRDDEISWLRELLAVRHSDMQDIIVALSSESYDREAVKDATIRLKANLQMEEQERERAMNGGSAISLPNIAQTIQAATPRVAQTIGPIAAAWGNWRKGNRNNSIALNSPAAASSATPSRSSPNLQNSILGGLMTPPASGLRQTPPVDTRVQPTAFQSTGRRYTAQSNTSSRARVNSNASGRSDNPLIQATPPRRQERREPMTPPMMGTHTYDSDAQPGDFDENDFFNDED</sequence>
<feature type="compositionally biased region" description="Low complexity" evidence="3">
    <location>
        <begin position="195"/>
        <end position="205"/>
    </location>
</feature>
<feature type="region of interest" description="Disordered" evidence="3">
    <location>
        <begin position="1207"/>
        <end position="1249"/>
    </location>
</feature>
<feature type="compositionally biased region" description="Acidic residues" evidence="3">
    <location>
        <begin position="2096"/>
        <end position="2107"/>
    </location>
</feature>
<evidence type="ECO:0008006" key="6">
    <source>
        <dbReference type="Google" id="ProtNLM"/>
    </source>
</evidence>
<feature type="compositionally biased region" description="Polar residues" evidence="3">
    <location>
        <begin position="1072"/>
        <end position="1089"/>
    </location>
</feature>
<feature type="region of interest" description="Disordered" evidence="3">
    <location>
        <begin position="246"/>
        <end position="267"/>
    </location>
</feature>
<feature type="compositionally biased region" description="Polar residues" evidence="3">
    <location>
        <begin position="2027"/>
        <end position="2064"/>
    </location>
</feature>
<evidence type="ECO:0000313" key="5">
    <source>
        <dbReference type="Proteomes" id="UP000813444"/>
    </source>
</evidence>
<feature type="compositionally biased region" description="Polar residues" evidence="3">
    <location>
        <begin position="838"/>
        <end position="849"/>
    </location>
</feature>
<gene>
    <name evidence="4" type="ORF">B0I35DRAFT_255069</name>
</gene>
<feature type="compositionally biased region" description="Basic and acidic residues" evidence="3">
    <location>
        <begin position="733"/>
        <end position="743"/>
    </location>
</feature>
<name>A0A8K0SSQ9_9HYPO</name>
<dbReference type="GO" id="GO:0005856">
    <property type="term" value="C:cytoskeleton"/>
    <property type="evidence" value="ECO:0007669"/>
    <property type="project" value="TreeGrafter"/>
</dbReference>
<organism evidence="4 5">
    <name type="scientific">Stachybotrys elegans</name>
    <dbReference type="NCBI Taxonomy" id="80388"/>
    <lineage>
        <taxon>Eukaryota</taxon>
        <taxon>Fungi</taxon>
        <taxon>Dikarya</taxon>
        <taxon>Ascomycota</taxon>
        <taxon>Pezizomycotina</taxon>
        <taxon>Sordariomycetes</taxon>
        <taxon>Hypocreomycetidae</taxon>
        <taxon>Hypocreales</taxon>
        <taxon>Stachybotryaceae</taxon>
        <taxon>Stachybotrys</taxon>
    </lineage>
</organism>
<feature type="compositionally biased region" description="Basic and acidic residues" evidence="3">
    <location>
        <begin position="1822"/>
        <end position="1831"/>
    </location>
</feature>
<evidence type="ECO:0000256" key="2">
    <source>
        <dbReference type="SAM" id="Coils"/>
    </source>
</evidence>
<proteinExistence type="predicted"/>
<protein>
    <recommendedName>
        <fullName evidence="6">Myosin class II heavy chain</fullName>
    </recommendedName>
</protein>
<evidence type="ECO:0000256" key="1">
    <source>
        <dbReference type="ARBA" id="ARBA00023054"/>
    </source>
</evidence>
<evidence type="ECO:0000313" key="4">
    <source>
        <dbReference type="EMBL" id="KAH7316489.1"/>
    </source>
</evidence>
<feature type="compositionally biased region" description="Low complexity" evidence="3">
    <location>
        <begin position="1985"/>
        <end position="2000"/>
    </location>
</feature>
<dbReference type="Proteomes" id="UP000813444">
    <property type="component" value="Unassembled WGS sequence"/>
</dbReference>
<feature type="compositionally biased region" description="Basic and acidic residues" evidence="3">
    <location>
        <begin position="800"/>
        <end position="809"/>
    </location>
</feature>
<dbReference type="OrthoDB" id="1293114at2759"/>
<feature type="coiled-coil region" evidence="2">
    <location>
        <begin position="1355"/>
        <end position="1550"/>
    </location>
</feature>
<accession>A0A8K0SSQ9</accession>
<dbReference type="EMBL" id="JAGPNK010000008">
    <property type="protein sequence ID" value="KAH7316489.1"/>
    <property type="molecule type" value="Genomic_DNA"/>
</dbReference>
<feature type="region of interest" description="Disordered" evidence="3">
    <location>
        <begin position="1064"/>
        <end position="1132"/>
    </location>
</feature>
<dbReference type="PANTHER" id="PTHR32083:SF0">
    <property type="entry name" value="CILIA AND FLAGELLA-ASSOCIATED PROTEIN 58"/>
    <property type="match status" value="1"/>
</dbReference>
<keyword evidence="1 2" id="KW-0175">Coiled coil</keyword>
<reference evidence="4" key="1">
    <citation type="journal article" date="2021" name="Nat. Commun.">
        <title>Genetic determinants of endophytism in the Arabidopsis root mycobiome.</title>
        <authorList>
            <person name="Mesny F."/>
            <person name="Miyauchi S."/>
            <person name="Thiergart T."/>
            <person name="Pickel B."/>
            <person name="Atanasova L."/>
            <person name="Karlsson M."/>
            <person name="Huettel B."/>
            <person name="Barry K.W."/>
            <person name="Haridas S."/>
            <person name="Chen C."/>
            <person name="Bauer D."/>
            <person name="Andreopoulos W."/>
            <person name="Pangilinan J."/>
            <person name="LaButti K."/>
            <person name="Riley R."/>
            <person name="Lipzen A."/>
            <person name="Clum A."/>
            <person name="Drula E."/>
            <person name="Henrissat B."/>
            <person name="Kohler A."/>
            <person name="Grigoriev I.V."/>
            <person name="Martin F.M."/>
            <person name="Hacquard S."/>
        </authorList>
    </citation>
    <scope>NUCLEOTIDE SEQUENCE</scope>
    <source>
        <strain evidence="4">MPI-CAGE-CH-0235</strain>
    </source>
</reference>
<feature type="compositionally biased region" description="Polar residues" evidence="3">
    <location>
        <begin position="532"/>
        <end position="563"/>
    </location>
</feature>
<feature type="region of interest" description="Disordered" evidence="3">
    <location>
        <begin position="1"/>
        <end position="64"/>
    </location>
</feature>
<feature type="region of interest" description="Disordered" evidence="3">
    <location>
        <begin position="1809"/>
        <end position="1831"/>
    </location>
</feature>
<comment type="caution">
    <text evidence="4">The sequence shown here is derived from an EMBL/GenBank/DDBJ whole genome shotgun (WGS) entry which is preliminary data.</text>
</comment>
<dbReference type="PANTHER" id="PTHR32083">
    <property type="entry name" value="CILIA AND FLAGELLA-ASSOCIATED PROTEIN 58-RELATED"/>
    <property type="match status" value="1"/>
</dbReference>
<feature type="compositionally biased region" description="Basic and acidic residues" evidence="3">
    <location>
        <begin position="865"/>
        <end position="882"/>
    </location>
</feature>
<feature type="region of interest" description="Disordered" evidence="3">
    <location>
        <begin position="1985"/>
        <end position="2107"/>
    </location>
</feature>
<feature type="region of interest" description="Disordered" evidence="3">
    <location>
        <begin position="345"/>
        <end position="382"/>
    </location>
</feature>
<feature type="region of interest" description="Disordered" evidence="3">
    <location>
        <begin position="529"/>
        <end position="563"/>
    </location>
</feature>